<reference evidence="1 2" key="1">
    <citation type="journal article" date="2019" name="Int. J. Syst. Evol. Microbiol.">
        <title>The Global Catalogue of Microorganisms (GCM) 10K type strain sequencing project: providing services to taxonomists for standard genome sequencing and annotation.</title>
        <authorList>
            <consortium name="The Broad Institute Genomics Platform"/>
            <consortium name="The Broad Institute Genome Sequencing Center for Infectious Disease"/>
            <person name="Wu L."/>
            <person name="Ma J."/>
        </authorList>
    </citation>
    <scope>NUCLEOTIDE SEQUENCE [LARGE SCALE GENOMIC DNA]</scope>
    <source>
        <strain evidence="1 2">CGMCC 1.12563</strain>
    </source>
</reference>
<sequence length="53" mass="6313">MSDATGGLWITLAQEMDRRCRDRDRGRYAEWRAAAFDARRWARTKQRHETDDG</sequence>
<dbReference type="AlphaFoldDB" id="A0ABD6B278"/>
<evidence type="ECO:0000313" key="1">
    <source>
        <dbReference type="EMBL" id="MFD1515686.1"/>
    </source>
</evidence>
<dbReference type="RefSeq" id="WP_250875611.1">
    <property type="nucleotide sequence ID" value="NZ_JALXFV010000009.1"/>
</dbReference>
<name>A0ABD6B278_9EURY</name>
<keyword evidence="2" id="KW-1185">Reference proteome</keyword>
<protein>
    <submittedName>
        <fullName evidence="1">Uncharacterized protein</fullName>
    </submittedName>
</protein>
<organism evidence="1 2">
    <name type="scientific">Halomarina rubra</name>
    <dbReference type="NCBI Taxonomy" id="2071873"/>
    <lineage>
        <taxon>Archaea</taxon>
        <taxon>Methanobacteriati</taxon>
        <taxon>Methanobacteriota</taxon>
        <taxon>Stenosarchaea group</taxon>
        <taxon>Halobacteria</taxon>
        <taxon>Halobacteriales</taxon>
        <taxon>Natronomonadaceae</taxon>
        <taxon>Halomarina</taxon>
    </lineage>
</organism>
<accession>A0ABD6B278</accession>
<proteinExistence type="predicted"/>
<dbReference type="Proteomes" id="UP001597187">
    <property type="component" value="Unassembled WGS sequence"/>
</dbReference>
<comment type="caution">
    <text evidence="1">The sequence shown here is derived from an EMBL/GenBank/DDBJ whole genome shotgun (WGS) entry which is preliminary data.</text>
</comment>
<dbReference type="EMBL" id="JBHUDC010000009">
    <property type="protein sequence ID" value="MFD1515686.1"/>
    <property type="molecule type" value="Genomic_DNA"/>
</dbReference>
<gene>
    <name evidence="1" type="ORF">ACFSBT_20600</name>
</gene>
<evidence type="ECO:0000313" key="2">
    <source>
        <dbReference type="Proteomes" id="UP001597187"/>
    </source>
</evidence>